<keyword evidence="3" id="KW-1185">Reference proteome</keyword>
<reference evidence="2 3" key="1">
    <citation type="submission" date="2024-10" db="EMBL/GenBank/DDBJ databases">
        <title>The Natural Products Discovery Center: Release of the First 8490 Sequenced Strains for Exploring Actinobacteria Biosynthetic Diversity.</title>
        <authorList>
            <person name="Kalkreuter E."/>
            <person name="Kautsar S.A."/>
            <person name="Yang D."/>
            <person name="Bader C.D."/>
            <person name="Teijaro C.N."/>
            <person name="Fluegel L."/>
            <person name="Davis C.M."/>
            <person name="Simpson J.R."/>
            <person name="Lauterbach L."/>
            <person name="Steele A.D."/>
            <person name="Gui C."/>
            <person name="Meng S."/>
            <person name="Li G."/>
            <person name="Viehrig K."/>
            <person name="Ye F."/>
            <person name="Su P."/>
            <person name="Kiefer A.F."/>
            <person name="Nichols A."/>
            <person name="Cepeda A.J."/>
            <person name="Yan W."/>
            <person name="Fan B."/>
            <person name="Jiang Y."/>
            <person name="Adhikari A."/>
            <person name="Zheng C.-J."/>
            <person name="Schuster L."/>
            <person name="Cowan T.M."/>
            <person name="Smanski M.J."/>
            <person name="Chevrette M.G."/>
            <person name="De Carvalho L.P.S."/>
            <person name="Shen B."/>
        </authorList>
    </citation>
    <scope>NUCLEOTIDE SEQUENCE [LARGE SCALE GENOMIC DNA]</scope>
    <source>
        <strain evidence="2 3">NPDC050545</strain>
    </source>
</reference>
<feature type="transmembrane region" description="Helical" evidence="1">
    <location>
        <begin position="230"/>
        <end position="249"/>
    </location>
</feature>
<dbReference type="Proteomes" id="UP001612741">
    <property type="component" value="Unassembled WGS sequence"/>
</dbReference>
<evidence type="ECO:0000256" key="1">
    <source>
        <dbReference type="SAM" id="Phobius"/>
    </source>
</evidence>
<feature type="transmembrane region" description="Helical" evidence="1">
    <location>
        <begin position="45"/>
        <end position="64"/>
    </location>
</feature>
<proteinExistence type="predicted"/>
<name>A0ABW7Z6N2_9ACTN</name>
<keyword evidence="1" id="KW-0472">Membrane</keyword>
<dbReference type="EMBL" id="JBITGY010000013">
    <property type="protein sequence ID" value="MFI6503836.1"/>
    <property type="molecule type" value="Genomic_DNA"/>
</dbReference>
<dbReference type="RefSeq" id="WP_397089603.1">
    <property type="nucleotide sequence ID" value="NZ_JBITGY010000013.1"/>
</dbReference>
<keyword evidence="1" id="KW-0812">Transmembrane</keyword>
<feature type="transmembrane region" description="Helical" evidence="1">
    <location>
        <begin position="76"/>
        <end position="96"/>
    </location>
</feature>
<evidence type="ECO:0000313" key="2">
    <source>
        <dbReference type="EMBL" id="MFI6503836.1"/>
    </source>
</evidence>
<evidence type="ECO:0000313" key="3">
    <source>
        <dbReference type="Proteomes" id="UP001612741"/>
    </source>
</evidence>
<organism evidence="2 3">
    <name type="scientific">Nonomuraea typhae</name>
    <dbReference type="NCBI Taxonomy" id="2603600"/>
    <lineage>
        <taxon>Bacteria</taxon>
        <taxon>Bacillati</taxon>
        <taxon>Actinomycetota</taxon>
        <taxon>Actinomycetes</taxon>
        <taxon>Streptosporangiales</taxon>
        <taxon>Streptosporangiaceae</taxon>
        <taxon>Nonomuraea</taxon>
    </lineage>
</organism>
<comment type="caution">
    <text evidence="2">The sequence shown here is derived from an EMBL/GenBank/DDBJ whole genome shotgun (WGS) entry which is preliminary data.</text>
</comment>
<accession>A0ABW7Z6N2</accession>
<evidence type="ECO:0008006" key="4">
    <source>
        <dbReference type="Google" id="ProtNLM"/>
    </source>
</evidence>
<keyword evidence="1" id="KW-1133">Transmembrane helix</keyword>
<protein>
    <recommendedName>
        <fullName evidence="4">ABC transporter permease</fullName>
    </recommendedName>
</protein>
<sequence>MKHSIWRRTSAARPAEAWLLRHGLGDTPLTPLLAARVTVRLRARVLGSVLLAVLILGASAVRAADLVASKSGTHRSTPVLVLGVLIVGLLLIRALLDAWVRRADRRAGATLARRAAHPIHPDWLGLLGRPYALVAAGTFAGALALGAGALAVGEETVRYGAVILLVALAGVGVGTILQLRELLARPVVAEDEDSLTADFVMRIEDARESTSPAVLWSLPPVLLFGSAPSWWNAAAIGFVLLGLAAYVVVHARTPGCVTMARRVVAAR</sequence>
<gene>
    <name evidence="2" type="ORF">ACIBG2_41070</name>
</gene>
<feature type="transmembrane region" description="Helical" evidence="1">
    <location>
        <begin position="159"/>
        <end position="177"/>
    </location>
</feature>